<reference evidence="16 17" key="1">
    <citation type="submission" date="2020-06" db="EMBL/GenBank/DDBJ databases">
        <authorList>
            <person name="Li R."/>
            <person name="Bekaert M."/>
        </authorList>
    </citation>
    <scope>NUCLEOTIDE SEQUENCE [LARGE SCALE GENOMIC DNA]</scope>
    <source>
        <strain evidence="17">wild</strain>
    </source>
</reference>
<keyword evidence="4 11" id="KW-0812">Transmembrane</keyword>
<dbReference type="InterPro" id="IPR014756">
    <property type="entry name" value="Ig_E-set"/>
</dbReference>
<dbReference type="Pfam" id="PF17655">
    <property type="entry name" value="IRK_C"/>
    <property type="match status" value="1"/>
</dbReference>
<feature type="compositionally biased region" description="Basic and acidic residues" evidence="12">
    <location>
        <begin position="442"/>
        <end position="470"/>
    </location>
</feature>
<evidence type="ECO:0000256" key="10">
    <source>
        <dbReference type="ARBA" id="ARBA00023303"/>
    </source>
</evidence>
<dbReference type="GO" id="GO:1990573">
    <property type="term" value="P:potassium ion import across plasma membrane"/>
    <property type="evidence" value="ECO:0007669"/>
    <property type="project" value="TreeGrafter"/>
</dbReference>
<keyword evidence="17" id="KW-1185">Reference proteome</keyword>
<evidence type="ECO:0000256" key="8">
    <source>
        <dbReference type="ARBA" id="ARBA00023065"/>
    </source>
</evidence>
<evidence type="ECO:0000256" key="11">
    <source>
        <dbReference type="RuleBase" id="RU003822"/>
    </source>
</evidence>
<dbReference type="InterPro" id="IPR040445">
    <property type="entry name" value="Kir_TM"/>
</dbReference>
<evidence type="ECO:0000256" key="4">
    <source>
        <dbReference type="ARBA" id="ARBA00022692"/>
    </source>
</evidence>
<dbReference type="InterPro" id="IPR016449">
    <property type="entry name" value="K_chnl_inward-rec_Kir"/>
</dbReference>
<evidence type="ECO:0000256" key="7">
    <source>
        <dbReference type="ARBA" id="ARBA00022989"/>
    </source>
</evidence>
<dbReference type="Proteomes" id="UP000507470">
    <property type="component" value="Unassembled WGS sequence"/>
</dbReference>
<dbReference type="AlphaFoldDB" id="A0A6J8ES76"/>
<sequence>MVSKSEEIGAMFLFSDEPEDYQKSRWPFVNYMKKKLKVGIWDAEKKRQALVQKSGHYRVKYSGIKNRRTRFLQDLYVTLIDLKWRYAIAILFNVYLATYFMFAVFWYWLMHNHGDFDHVNDPDWKSCVDGVHDFGNAFLFSIETQTTIGYGFAYPNTDCDGTILLTFLQVTVGIFLENMLLGFMFMKFAQPKRRGKTLMFSKHACVNHEDGVLCLQVRIGDMRQSHLVDAKVHGVLVKKRITEEGKTYPLYLHSLDFEANDMGDKIVLMWPMVLSHKITESSPLWNIRPSDLTNEKYEIIIYAEGTLESTGEFCQARTSYLPCELLWGHRFDRIEQFDAGNGRWEVDFSGFNDVVYNSNIRHSAKELSDFKRRTKCKQEKPPRPPSPLKSVTYDLPPEYPAVLPASEHENVDYHRPLSGFAVLHRLSNPEIDASSEATDDTVIERDLGEGGTVDERDLGEGGTVDERDLGDGGTVETHSSDEESYGDAEETCKSIDKDQDTIE</sequence>
<feature type="transmembrane region" description="Helical" evidence="13">
    <location>
        <begin position="86"/>
        <end position="109"/>
    </location>
</feature>
<dbReference type="OrthoDB" id="273257at2759"/>
<dbReference type="PANTHER" id="PTHR11767:SF102">
    <property type="entry name" value="INWARDLY RECTIFYING POTASSIUM CHANNEL 1, ISOFORM F"/>
    <property type="match status" value="1"/>
</dbReference>
<comment type="subcellular location">
    <subcellularLocation>
        <location evidence="1 11">Membrane</location>
        <topology evidence="1 11">Multi-pass membrane protein</topology>
    </subcellularLocation>
</comment>
<evidence type="ECO:0000313" key="16">
    <source>
        <dbReference type="EMBL" id="CAC5422001.1"/>
    </source>
</evidence>
<dbReference type="EMBL" id="CACVKT020009473">
    <property type="protein sequence ID" value="CAC5422001.1"/>
    <property type="molecule type" value="Genomic_DNA"/>
</dbReference>
<evidence type="ECO:0000259" key="15">
    <source>
        <dbReference type="Pfam" id="PF17655"/>
    </source>
</evidence>
<dbReference type="Gene3D" id="1.10.287.70">
    <property type="match status" value="1"/>
</dbReference>
<proteinExistence type="inferred from homology"/>
<feature type="domain" description="Inward rectifier potassium channel C-terminal" evidence="15">
    <location>
        <begin position="198"/>
        <end position="370"/>
    </location>
</feature>
<dbReference type="Pfam" id="PF01007">
    <property type="entry name" value="IRK"/>
    <property type="match status" value="1"/>
</dbReference>
<feature type="region of interest" description="Disordered" evidence="12">
    <location>
        <begin position="371"/>
        <end position="393"/>
    </location>
</feature>
<evidence type="ECO:0000313" key="17">
    <source>
        <dbReference type="Proteomes" id="UP000507470"/>
    </source>
</evidence>
<evidence type="ECO:0000256" key="2">
    <source>
        <dbReference type="ARBA" id="ARBA00022448"/>
    </source>
</evidence>
<keyword evidence="6 11" id="KW-0630">Potassium</keyword>
<dbReference type="SUPFAM" id="SSF81296">
    <property type="entry name" value="E set domains"/>
    <property type="match status" value="1"/>
</dbReference>
<gene>
    <name evidence="16" type="ORF">MCOR_54074</name>
</gene>
<dbReference type="SUPFAM" id="SSF81324">
    <property type="entry name" value="Voltage-gated potassium channels"/>
    <property type="match status" value="1"/>
</dbReference>
<comment type="similarity">
    <text evidence="11">Belongs to the inward rectifier-type potassium channel (TC 1.A.2.1) family.</text>
</comment>
<evidence type="ECO:0000256" key="13">
    <source>
        <dbReference type="SAM" id="Phobius"/>
    </source>
</evidence>
<feature type="compositionally biased region" description="Basic and acidic residues" evidence="12">
    <location>
        <begin position="371"/>
        <end position="382"/>
    </location>
</feature>
<evidence type="ECO:0000256" key="5">
    <source>
        <dbReference type="ARBA" id="ARBA00022882"/>
    </source>
</evidence>
<keyword evidence="7 13" id="KW-1133">Transmembrane helix</keyword>
<keyword evidence="8 11" id="KW-0406">Ion transport</keyword>
<name>A0A6J8ES76_MYTCO</name>
<keyword evidence="2 11" id="KW-0813">Transport</keyword>
<dbReference type="GO" id="GO:0034702">
    <property type="term" value="C:monoatomic ion channel complex"/>
    <property type="evidence" value="ECO:0007669"/>
    <property type="project" value="UniProtKB-KW"/>
</dbReference>
<keyword evidence="9 13" id="KW-0472">Membrane</keyword>
<dbReference type="GO" id="GO:0034765">
    <property type="term" value="P:regulation of monoatomic ion transmembrane transport"/>
    <property type="evidence" value="ECO:0007669"/>
    <property type="project" value="TreeGrafter"/>
</dbReference>
<evidence type="ECO:0000256" key="1">
    <source>
        <dbReference type="ARBA" id="ARBA00004141"/>
    </source>
</evidence>
<keyword evidence="3 11" id="KW-0633">Potassium transport</keyword>
<dbReference type="InterPro" id="IPR013518">
    <property type="entry name" value="K_chnl_inward-rec_Kir_cyto"/>
</dbReference>
<feature type="transmembrane region" description="Helical" evidence="13">
    <location>
        <begin position="163"/>
        <end position="186"/>
    </location>
</feature>
<dbReference type="GO" id="GO:0005886">
    <property type="term" value="C:plasma membrane"/>
    <property type="evidence" value="ECO:0007669"/>
    <property type="project" value="TreeGrafter"/>
</dbReference>
<feature type="compositionally biased region" description="Basic and acidic residues" evidence="12">
    <location>
        <begin position="490"/>
        <end position="503"/>
    </location>
</feature>
<keyword evidence="10 11" id="KW-0407">Ion channel</keyword>
<dbReference type="GO" id="GO:0005242">
    <property type="term" value="F:inward rectifier potassium channel activity"/>
    <property type="evidence" value="ECO:0007669"/>
    <property type="project" value="InterPro"/>
</dbReference>
<evidence type="ECO:0000256" key="6">
    <source>
        <dbReference type="ARBA" id="ARBA00022958"/>
    </source>
</evidence>
<keyword evidence="5 11" id="KW-0851">Voltage-gated channel</keyword>
<evidence type="ECO:0000256" key="12">
    <source>
        <dbReference type="SAM" id="MobiDB-lite"/>
    </source>
</evidence>
<evidence type="ECO:0000256" key="9">
    <source>
        <dbReference type="ARBA" id="ARBA00023136"/>
    </source>
</evidence>
<dbReference type="Gene3D" id="2.60.40.1400">
    <property type="entry name" value="G protein-activated inward rectifier potassium channel 1"/>
    <property type="match status" value="1"/>
</dbReference>
<dbReference type="InterPro" id="IPR041647">
    <property type="entry name" value="IRK_C"/>
</dbReference>
<feature type="region of interest" description="Disordered" evidence="12">
    <location>
        <begin position="431"/>
        <end position="503"/>
    </location>
</feature>
<protein>
    <submittedName>
        <fullName evidence="16">KCNJN</fullName>
    </submittedName>
</protein>
<feature type="domain" description="Potassium channel inwardly rectifying transmembrane" evidence="14">
    <location>
        <begin position="51"/>
        <end position="191"/>
    </location>
</feature>
<accession>A0A6J8ES76</accession>
<organism evidence="16 17">
    <name type="scientific">Mytilus coruscus</name>
    <name type="common">Sea mussel</name>
    <dbReference type="NCBI Taxonomy" id="42192"/>
    <lineage>
        <taxon>Eukaryota</taxon>
        <taxon>Metazoa</taxon>
        <taxon>Spiralia</taxon>
        <taxon>Lophotrochozoa</taxon>
        <taxon>Mollusca</taxon>
        <taxon>Bivalvia</taxon>
        <taxon>Autobranchia</taxon>
        <taxon>Pteriomorphia</taxon>
        <taxon>Mytilida</taxon>
        <taxon>Mytiloidea</taxon>
        <taxon>Mytilidae</taxon>
        <taxon>Mytilinae</taxon>
        <taxon>Mytilus</taxon>
    </lineage>
</organism>
<dbReference type="PANTHER" id="PTHR11767">
    <property type="entry name" value="INWARD RECTIFIER POTASSIUM CHANNEL"/>
    <property type="match status" value="1"/>
</dbReference>
<evidence type="ECO:0000259" key="14">
    <source>
        <dbReference type="Pfam" id="PF01007"/>
    </source>
</evidence>
<evidence type="ECO:0000256" key="3">
    <source>
        <dbReference type="ARBA" id="ARBA00022538"/>
    </source>
</evidence>
<dbReference type="PRINTS" id="PR01320">
    <property type="entry name" value="KIRCHANNEL"/>
</dbReference>